<feature type="domain" description="FZ" evidence="5">
    <location>
        <begin position="46"/>
        <end position="166"/>
    </location>
</feature>
<feature type="chain" id="PRO_5035814231" description="FZ domain-containing protein" evidence="4">
    <location>
        <begin position="23"/>
        <end position="357"/>
    </location>
</feature>
<name>A0A8S4A815_9EUPU</name>
<dbReference type="PROSITE" id="PS50038">
    <property type="entry name" value="FZ"/>
    <property type="match status" value="1"/>
</dbReference>
<dbReference type="AlphaFoldDB" id="A0A8S4A815"/>
<evidence type="ECO:0000256" key="4">
    <source>
        <dbReference type="SAM" id="SignalP"/>
    </source>
</evidence>
<dbReference type="GO" id="GO:0060070">
    <property type="term" value="P:canonical Wnt signaling pathway"/>
    <property type="evidence" value="ECO:0007669"/>
    <property type="project" value="TreeGrafter"/>
</dbReference>
<evidence type="ECO:0000256" key="1">
    <source>
        <dbReference type="ARBA" id="ARBA00022473"/>
    </source>
</evidence>
<proteinExistence type="predicted"/>
<dbReference type="SUPFAM" id="SSF63501">
    <property type="entry name" value="Frizzled cysteine-rich domain"/>
    <property type="match status" value="1"/>
</dbReference>
<dbReference type="EMBL" id="CAJHNH020007935">
    <property type="protein sequence ID" value="CAG5135136.1"/>
    <property type="molecule type" value="Genomic_DNA"/>
</dbReference>
<keyword evidence="7" id="KW-1185">Reference proteome</keyword>
<comment type="caution">
    <text evidence="3">Lacks conserved residue(s) required for the propagation of feature annotation.</text>
</comment>
<evidence type="ECO:0000313" key="6">
    <source>
        <dbReference type="EMBL" id="CAG5135136.1"/>
    </source>
</evidence>
<accession>A0A8S4A815</accession>
<dbReference type="InterPro" id="IPR015526">
    <property type="entry name" value="Frizzled/SFRP"/>
</dbReference>
<sequence length="357" mass="39211">MKLRMNTLNLFQVLVTGLTVYASPLSTPISSFATSPEASTSLTTELTNSQCQPVEEAACSRMYTSTQMPNLYGDALSRNAGAKIHEILTQADKDSVLVGFFCTLYLPPCADRTSQDNEQVDQQMVPLPCRPLCELAAQKRKEYTILDELPWPVRCSSLPTENCFNLPGSSNVTFVKTSINIKTLPNEVARFASLDVELGNDANYDVEVLSPSAGSIPERRYDITDLGDPTLFQGWADVQGTGAANDYCRVIGRGKRRFMSCNLSGSTGQGHHYVSKLGFEVGYSNTWFMRDMDGDGRDDYCRCVGTPNNSKMICMKAGEHGFYGSTIQGGNQHTFALPGSEDCSGRRYNPLFGESYS</sequence>
<dbReference type="SMART" id="SM00063">
    <property type="entry name" value="FRI"/>
    <property type="match status" value="1"/>
</dbReference>
<dbReference type="GO" id="GO:0005886">
    <property type="term" value="C:plasma membrane"/>
    <property type="evidence" value="ECO:0007669"/>
    <property type="project" value="TreeGrafter"/>
</dbReference>
<gene>
    <name evidence="6" type="ORF">CUNI_LOCUS20694</name>
</gene>
<organism evidence="6 7">
    <name type="scientific">Candidula unifasciata</name>
    <dbReference type="NCBI Taxonomy" id="100452"/>
    <lineage>
        <taxon>Eukaryota</taxon>
        <taxon>Metazoa</taxon>
        <taxon>Spiralia</taxon>
        <taxon>Lophotrochozoa</taxon>
        <taxon>Mollusca</taxon>
        <taxon>Gastropoda</taxon>
        <taxon>Heterobranchia</taxon>
        <taxon>Euthyneura</taxon>
        <taxon>Panpulmonata</taxon>
        <taxon>Eupulmonata</taxon>
        <taxon>Stylommatophora</taxon>
        <taxon>Helicina</taxon>
        <taxon>Helicoidea</taxon>
        <taxon>Geomitridae</taxon>
        <taxon>Candidula</taxon>
    </lineage>
</organism>
<dbReference type="GO" id="GO:0042813">
    <property type="term" value="F:Wnt receptor activity"/>
    <property type="evidence" value="ECO:0007669"/>
    <property type="project" value="TreeGrafter"/>
</dbReference>
<protein>
    <recommendedName>
        <fullName evidence="5">FZ domain-containing protein</fullName>
    </recommendedName>
</protein>
<keyword evidence="2" id="KW-1015">Disulfide bond</keyword>
<dbReference type="GO" id="GO:0035567">
    <property type="term" value="P:non-canonical Wnt signaling pathway"/>
    <property type="evidence" value="ECO:0007669"/>
    <property type="project" value="TreeGrafter"/>
</dbReference>
<comment type="caution">
    <text evidence="6">The sequence shown here is derived from an EMBL/GenBank/DDBJ whole genome shotgun (WGS) entry which is preliminary data.</text>
</comment>
<dbReference type="Proteomes" id="UP000678393">
    <property type="component" value="Unassembled WGS sequence"/>
</dbReference>
<evidence type="ECO:0000259" key="5">
    <source>
        <dbReference type="PROSITE" id="PS50038"/>
    </source>
</evidence>
<feature type="signal peptide" evidence="4">
    <location>
        <begin position="1"/>
        <end position="22"/>
    </location>
</feature>
<evidence type="ECO:0000256" key="2">
    <source>
        <dbReference type="ARBA" id="ARBA00023157"/>
    </source>
</evidence>
<evidence type="ECO:0000313" key="7">
    <source>
        <dbReference type="Proteomes" id="UP000678393"/>
    </source>
</evidence>
<keyword evidence="4" id="KW-0732">Signal</keyword>
<dbReference type="OrthoDB" id="5985519at2759"/>
<dbReference type="GO" id="GO:0017147">
    <property type="term" value="F:Wnt-protein binding"/>
    <property type="evidence" value="ECO:0007669"/>
    <property type="project" value="TreeGrafter"/>
</dbReference>
<dbReference type="Gene3D" id="1.10.2000.10">
    <property type="entry name" value="Frizzled cysteine-rich domain"/>
    <property type="match status" value="1"/>
</dbReference>
<keyword evidence="1" id="KW-0217">Developmental protein</keyword>
<dbReference type="PANTHER" id="PTHR11309">
    <property type="entry name" value="FRIZZLED"/>
    <property type="match status" value="1"/>
</dbReference>
<dbReference type="InterPro" id="IPR020067">
    <property type="entry name" value="Frizzled_dom"/>
</dbReference>
<reference evidence="6" key="1">
    <citation type="submission" date="2021-04" db="EMBL/GenBank/DDBJ databases">
        <authorList>
            <consortium name="Molecular Ecology Group"/>
        </authorList>
    </citation>
    <scope>NUCLEOTIDE SEQUENCE</scope>
</reference>
<dbReference type="Pfam" id="PF01392">
    <property type="entry name" value="Fz"/>
    <property type="match status" value="1"/>
</dbReference>
<evidence type="ECO:0000256" key="3">
    <source>
        <dbReference type="PROSITE-ProRule" id="PRU00090"/>
    </source>
</evidence>
<dbReference type="InterPro" id="IPR036790">
    <property type="entry name" value="Frizzled_dom_sf"/>
</dbReference>